<gene>
    <name evidence="2" type="ORF">OK344_06755</name>
</gene>
<dbReference type="EMBL" id="JAPCHZ010000002">
    <property type="protein sequence ID" value="MCW4451908.1"/>
    <property type="molecule type" value="Genomic_DNA"/>
</dbReference>
<accession>A0ABT3JMB9</accession>
<evidence type="ECO:0000313" key="3">
    <source>
        <dbReference type="Proteomes" id="UP001209107"/>
    </source>
</evidence>
<keyword evidence="3" id="KW-1185">Reference proteome</keyword>
<comment type="caution">
    <text evidence="2">The sequence shown here is derived from an EMBL/GenBank/DDBJ whole genome shotgun (WGS) entry which is preliminary data.</text>
</comment>
<reference evidence="2 3" key="1">
    <citation type="submission" date="2022-10" db="EMBL/GenBank/DDBJ databases">
        <title>Kaistella sp. BT-6-1-3.</title>
        <authorList>
            <person name="Ai J."/>
            <person name="Deng Z."/>
        </authorList>
    </citation>
    <scope>NUCLEOTIDE SEQUENCE [LARGE SCALE GENOMIC DNA]</scope>
    <source>
        <strain evidence="2 3">BT6-1-3</strain>
    </source>
</reference>
<evidence type="ECO:0000313" key="2">
    <source>
        <dbReference type="EMBL" id="MCW4451908.1"/>
    </source>
</evidence>
<proteinExistence type="predicted"/>
<dbReference type="Proteomes" id="UP001209107">
    <property type="component" value="Unassembled WGS sequence"/>
</dbReference>
<dbReference type="RefSeq" id="WP_265144064.1">
    <property type="nucleotide sequence ID" value="NZ_JAPCHZ010000002.1"/>
</dbReference>
<organism evidence="2 3">
    <name type="scientific">Kaistella yananensis</name>
    <dbReference type="NCBI Taxonomy" id="2989820"/>
    <lineage>
        <taxon>Bacteria</taxon>
        <taxon>Pseudomonadati</taxon>
        <taxon>Bacteroidota</taxon>
        <taxon>Flavobacteriia</taxon>
        <taxon>Flavobacteriales</taxon>
        <taxon>Weeksellaceae</taxon>
        <taxon>Chryseobacterium group</taxon>
        <taxon>Kaistella</taxon>
    </lineage>
</organism>
<protein>
    <submittedName>
        <fullName evidence="2">Uncharacterized protein</fullName>
    </submittedName>
</protein>
<sequence>MKYFVVFALLMFQSMTSAQVGNENVSFSGGNFFLRASRPTTIEYIIDGNPYVNSKEFKQVIIPGYSSNSQKLRYNGYEDEMEFEAGGEIYYATKELGLKITFKDLNKTYEILDYSYDNKKRIGYLVVLVDHPEVSLYKRERVELLKGEKSPSAFGKDANDYFAKERDLYLVKKGSEFFKFPKNSKEFVEKFPVDKPHFQKFIKTNKLSVTKEEDMIKIISFVANSSL</sequence>
<evidence type="ECO:0000256" key="1">
    <source>
        <dbReference type="SAM" id="SignalP"/>
    </source>
</evidence>
<feature type="signal peptide" evidence="1">
    <location>
        <begin position="1"/>
        <end position="18"/>
    </location>
</feature>
<keyword evidence="1" id="KW-0732">Signal</keyword>
<feature type="chain" id="PRO_5046746805" evidence="1">
    <location>
        <begin position="19"/>
        <end position="227"/>
    </location>
</feature>
<name>A0ABT3JMB9_9FLAO</name>